<dbReference type="GO" id="GO:0006351">
    <property type="term" value="P:DNA-templated transcription"/>
    <property type="evidence" value="ECO:0007669"/>
    <property type="project" value="InterPro"/>
</dbReference>
<keyword evidence="9" id="KW-1185">Reference proteome</keyword>
<dbReference type="GO" id="GO:0000981">
    <property type="term" value="F:DNA-binding transcription factor activity, RNA polymerase II-specific"/>
    <property type="evidence" value="ECO:0007669"/>
    <property type="project" value="InterPro"/>
</dbReference>
<accession>A0A9P8VPG9</accession>
<gene>
    <name evidence="8" type="ORF">B0T10DRAFT_523717</name>
</gene>
<feature type="domain" description="Zn(2)-C6 fungal-type" evidence="7">
    <location>
        <begin position="44"/>
        <end position="74"/>
    </location>
</feature>
<evidence type="ECO:0000256" key="1">
    <source>
        <dbReference type="ARBA" id="ARBA00004123"/>
    </source>
</evidence>
<dbReference type="Proteomes" id="UP000777438">
    <property type="component" value="Unassembled WGS sequence"/>
</dbReference>
<proteinExistence type="predicted"/>
<sequence length="619" mass="69981">MQEPPSPIAPALDVAAEGLQWSPPEPVEPKHPSESGSVPSGSRVCDNCIWKKVKCDLRRPTCSPCLQRGYTCTYSSIRRRPGPARGSRRGARRANTSHARQRRPVDRGPSDEEESSTVENASLPRSVASCGSDTLAISESSQENRRTEHSTRLDILPEEEEYLLEKFLDMVLDAVPIFSKARFLPSLKDSLYSRDLVLTLLILTAKLTSFKFASDSFDLDSLIDLTLSSGSLQEDVCGDSISLDQFRKACLLAFYEFHQFPGQQAWMRVGKLTRLAYWIGLDRLDRLESFGAHDRGLSAMSRHDIEDWRLVWWFVYRLDTYANLSSGTPYLIDERIVQTALAFDEQLDCRPESQQRPQKPKLFLPFHPDSLWELVPPVTSDSHGTSLFNLHIITATATRQVGRALQLHMLGLSGETMAPRSDLERRLSALRLALPRNYLNPMRNAFVNETRSSHHARLITVLHLLMARLLISLLSCASLGEGDEWLLSWQQVLETCQDIASISEQWNSAFSLSVDPAVVFIIFTALIFVHLHKNFAGLTNPTLHSNLEHYQMVLLLLLEQFASTWTLPRLLVLSFKGFRELMVGPFSYSHIRGILARFEAPLHPRWLQFLSTDPADLDA</sequence>
<dbReference type="GO" id="GO:0003677">
    <property type="term" value="F:DNA binding"/>
    <property type="evidence" value="ECO:0007669"/>
    <property type="project" value="InterPro"/>
</dbReference>
<protein>
    <recommendedName>
        <fullName evidence="7">Zn(2)-C6 fungal-type domain-containing protein</fullName>
    </recommendedName>
</protein>
<feature type="region of interest" description="Disordered" evidence="6">
    <location>
        <begin position="1"/>
        <end position="42"/>
    </location>
</feature>
<evidence type="ECO:0000313" key="9">
    <source>
        <dbReference type="Proteomes" id="UP000777438"/>
    </source>
</evidence>
<dbReference type="InterPro" id="IPR050815">
    <property type="entry name" value="TF_fung"/>
</dbReference>
<dbReference type="PANTHER" id="PTHR47338">
    <property type="entry name" value="ZN(II)2CYS6 TRANSCRIPTION FACTOR (EUROFUNG)-RELATED"/>
    <property type="match status" value="1"/>
</dbReference>
<dbReference type="OrthoDB" id="3362851at2759"/>
<dbReference type="GO" id="GO:0005634">
    <property type="term" value="C:nucleus"/>
    <property type="evidence" value="ECO:0007669"/>
    <property type="project" value="UniProtKB-SubCell"/>
</dbReference>
<name>A0A9P8VPG9_9HYPO</name>
<evidence type="ECO:0000256" key="4">
    <source>
        <dbReference type="ARBA" id="ARBA00023163"/>
    </source>
</evidence>
<dbReference type="GO" id="GO:0008270">
    <property type="term" value="F:zinc ion binding"/>
    <property type="evidence" value="ECO:0007669"/>
    <property type="project" value="InterPro"/>
</dbReference>
<dbReference type="PANTHER" id="PTHR47338:SF10">
    <property type="entry name" value="TRANSCRIPTION FACTOR DOMAIN-CONTAINING PROTEIN-RELATED"/>
    <property type="match status" value="1"/>
</dbReference>
<dbReference type="SMART" id="SM00906">
    <property type="entry name" value="Fungal_trans"/>
    <property type="match status" value="1"/>
</dbReference>
<evidence type="ECO:0000256" key="2">
    <source>
        <dbReference type="ARBA" id="ARBA00022723"/>
    </source>
</evidence>
<dbReference type="Gene3D" id="4.10.240.10">
    <property type="entry name" value="Zn(2)-C6 fungal-type DNA-binding domain"/>
    <property type="match status" value="1"/>
</dbReference>
<comment type="subcellular location">
    <subcellularLocation>
        <location evidence="1">Nucleus</location>
    </subcellularLocation>
</comment>
<dbReference type="CDD" id="cd12148">
    <property type="entry name" value="fungal_TF_MHR"/>
    <property type="match status" value="1"/>
</dbReference>
<keyword evidence="4" id="KW-0804">Transcription</keyword>
<keyword evidence="2" id="KW-0479">Metal-binding</keyword>
<dbReference type="SUPFAM" id="SSF57701">
    <property type="entry name" value="Zn2/Cys6 DNA-binding domain"/>
    <property type="match status" value="1"/>
</dbReference>
<feature type="region of interest" description="Disordered" evidence="6">
    <location>
        <begin position="76"/>
        <end position="130"/>
    </location>
</feature>
<evidence type="ECO:0000256" key="5">
    <source>
        <dbReference type="ARBA" id="ARBA00023242"/>
    </source>
</evidence>
<reference evidence="8 9" key="1">
    <citation type="journal article" date="2021" name="Nat. Commun.">
        <title>Genetic determinants of endophytism in the Arabidopsis root mycobiome.</title>
        <authorList>
            <person name="Mesny F."/>
            <person name="Miyauchi S."/>
            <person name="Thiergart T."/>
            <person name="Pickel B."/>
            <person name="Atanasova L."/>
            <person name="Karlsson M."/>
            <person name="Huettel B."/>
            <person name="Barry K.W."/>
            <person name="Haridas S."/>
            <person name="Chen C."/>
            <person name="Bauer D."/>
            <person name="Andreopoulos W."/>
            <person name="Pangilinan J."/>
            <person name="LaButti K."/>
            <person name="Riley R."/>
            <person name="Lipzen A."/>
            <person name="Clum A."/>
            <person name="Drula E."/>
            <person name="Henrissat B."/>
            <person name="Kohler A."/>
            <person name="Grigoriev I.V."/>
            <person name="Martin F.M."/>
            <person name="Hacquard S."/>
        </authorList>
    </citation>
    <scope>NUCLEOTIDE SEQUENCE [LARGE SCALE GENOMIC DNA]</scope>
    <source>
        <strain evidence="8 9">MPI-CAGE-CH-0241</strain>
    </source>
</reference>
<dbReference type="Pfam" id="PF00172">
    <property type="entry name" value="Zn_clus"/>
    <property type="match status" value="1"/>
</dbReference>
<evidence type="ECO:0000256" key="6">
    <source>
        <dbReference type="SAM" id="MobiDB-lite"/>
    </source>
</evidence>
<organism evidence="8 9">
    <name type="scientific">Thelonectria olida</name>
    <dbReference type="NCBI Taxonomy" id="1576542"/>
    <lineage>
        <taxon>Eukaryota</taxon>
        <taxon>Fungi</taxon>
        <taxon>Dikarya</taxon>
        <taxon>Ascomycota</taxon>
        <taxon>Pezizomycotina</taxon>
        <taxon>Sordariomycetes</taxon>
        <taxon>Hypocreomycetidae</taxon>
        <taxon>Hypocreales</taxon>
        <taxon>Nectriaceae</taxon>
        <taxon>Thelonectria</taxon>
    </lineage>
</organism>
<keyword evidence="3" id="KW-0805">Transcription regulation</keyword>
<dbReference type="PROSITE" id="PS50048">
    <property type="entry name" value="ZN2_CY6_FUNGAL_2"/>
    <property type="match status" value="1"/>
</dbReference>
<dbReference type="InterPro" id="IPR007219">
    <property type="entry name" value="XnlR_reg_dom"/>
</dbReference>
<dbReference type="InterPro" id="IPR001138">
    <property type="entry name" value="Zn2Cys6_DnaBD"/>
</dbReference>
<dbReference type="CDD" id="cd00067">
    <property type="entry name" value="GAL4"/>
    <property type="match status" value="1"/>
</dbReference>
<evidence type="ECO:0000313" key="8">
    <source>
        <dbReference type="EMBL" id="KAH6869482.1"/>
    </source>
</evidence>
<dbReference type="Pfam" id="PF04082">
    <property type="entry name" value="Fungal_trans"/>
    <property type="match status" value="1"/>
</dbReference>
<dbReference type="InterPro" id="IPR036864">
    <property type="entry name" value="Zn2-C6_fun-type_DNA-bd_sf"/>
</dbReference>
<evidence type="ECO:0000259" key="7">
    <source>
        <dbReference type="PROSITE" id="PS50048"/>
    </source>
</evidence>
<feature type="compositionally biased region" description="Basic residues" evidence="6">
    <location>
        <begin position="77"/>
        <end position="92"/>
    </location>
</feature>
<dbReference type="SMART" id="SM00066">
    <property type="entry name" value="GAL4"/>
    <property type="match status" value="1"/>
</dbReference>
<keyword evidence="5" id="KW-0539">Nucleus</keyword>
<dbReference type="AlphaFoldDB" id="A0A9P8VPG9"/>
<evidence type="ECO:0000256" key="3">
    <source>
        <dbReference type="ARBA" id="ARBA00023015"/>
    </source>
</evidence>
<dbReference type="EMBL" id="JAGPYM010000071">
    <property type="protein sequence ID" value="KAH6869482.1"/>
    <property type="molecule type" value="Genomic_DNA"/>
</dbReference>
<comment type="caution">
    <text evidence="8">The sequence shown here is derived from an EMBL/GenBank/DDBJ whole genome shotgun (WGS) entry which is preliminary data.</text>
</comment>